<evidence type="ECO:0000256" key="1">
    <source>
        <dbReference type="ARBA" id="ARBA00006987"/>
    </source>
</evidence>
<reference evidence="3" key="3">
    <citation type="journal article" date="2021" name="Syst. Appl. Microbiol.">
        <title>Roseomonas hellenica sp. nov., isolated from roots of wild-growing Alkanna tinctoria.</title>
        <authorList>
            <person name="Rat A."/>
            <person name="Naranjo H.D."/>
            <person name="Lebbe L."/>
            <person name="Cnockaert M."/>
            <person name="Krigas N."/>
            <person name="Grigoriadou K."/>
            <person name="Maloupa E."/>
            <person name="Willems A."/>
        </authorList>
    </citation>
    <scope>NUCLEOTIDE SEQUENCE</scope>
    <source>
        <strain evidence="3">LMG 31161</strain>
    </source>
</reference>
<keyword evidence="2" id="KW-0732">Signal</keyword>
<dbReference type="RefSeq" id="WP_168037836.1">
    <property type="nucleotide sequence ID" value="NZ_JAAEDK010000036.1"/>
</dbReference>
<proteinExistence type="inferred from homology"/>
<keyword evidence="5" id="KW-1185">Reference proteome</keyword>
<dbReference type="EMBL" id="JAAEDK010000036">
    <property type="protein sequence ID" value="MBR0660728.1"/>
    <property type="molecule type" value="Genomic_DNA"/>
</dbReference>
<feature type="signal peptide" evidence="2">
    <location>
        <begin position="1"/>
        <end position="24"/>
    </location>
</feature>
<dbReference type="Pfam" id="PF03401">
    <property type="entry name" value="TctC"/>
    <property type="match status" value="1"/>
</dbReference>
<dbReference type="AlphaFoldDB" id="A0A9X9WK68"/>
<dbReference type="Proteomes" id="UP001138708">
    <property type="component" value="Unassembled WGS sequence"/>
</dbReference>
<evidence type="ECO:0000313" key="3">
    <source>
        <dbReference type="EMBL" id="MBR0660728.1"/>
    </source>
</evidence>
<dbReference type="PANTHER" id="PTHR42928">
    <property type="entry name" value="TRICARBOXYLATE-BINDING PROTEIN"/>
    <property type="match status" value="1"/>
</dbReference>
<accession>A0A9X9WK68</accession>
<comment type="caution">
    <text evidence="3">The sequence shown here is derived from an EMBL/GenBank/DDBJ whole genome shotgun (WGS) entry which is preliminary data.</text>
</comment>
<organism evidence="3 6">
    <name type="scientific">Neoroseomonas oryzicola</name>
    <dbReference type="NCBI Taxonomy" id="535904"/>
    <lineage>
        <taxon>Bacteria</taxon>
        <taxon>Pseudomonadati</taxon>
        <taxon>Pseudomonadota</taxon>
        <taxon>Alphaproteobacteria</taxon>
        <taxon>Acetobacterales</taxon>
        <taxon>Acetobacteraceae</taxon>
        <taxon>Neoroseomonas</taxon>
    </lineage>
</organism>
<dbReference type="Gene3D" id="3.40.190.150">
    <property type="entry name" value="Bordetella uptake gene, domain 1"/>
    <property type="match status" value="1"/>
</dbReference>
<feature type="chain" id="PRO_5040809861" evidence="2">
    <location>
        <begin position="25"/>
        <end position="331"/>
    </location>
</feature>
<dbReference type="InterPro" id="IPR005064">
    <property type="entry name" value="BUG"/>
</dbReference>
<name>A0A9X9WK68_9PROT</name>
<dbReference type="EMBL" id="JAAVUP010000001">
    <property type="protein sequence ID" value="NKE15320.1"/>
    <property type="molecule type" value="Genomic_DNA"/>
</dbReference>
<dbReference type="InterPro" id="IPR042100">
    <property type="entry name" value="Bug_dom1"/>
</dbReference>
<comment type="similarity">
    <text evidence="1">Belongs to the UPF0065 (bug) family.</text>
</comment>
<gene>
    <name evidence="4" type="ORF">GWK15_00045</name>
    <name evidence="3" type="ORF">GXW75_15835</name>
</gene>
<sequence>MILRRSSILLAGASLLAAPGVLRAQGARRPLRVVVPFPPGGGVDSLGRVLADRLPAVLDQQVVVDNRSGAGGLIGADAVAKGPPDGTMIGIIGAATICAAPFLQSSMPFDPVRDLRPVTQITDASVLLVVNAQRANERGWTDLRSTLAWARSNPGAMRLAHSGVATVSHLTLAALESASGAPITQVPYRGGAQATTDAVSGVLDGAADLPTALIPHVEAGRLRALGVSSKRRFGLLPEVPSFAEYADLGLGDIDIRSWNAMMVPAATPDAEVQRLFAGIRQVATQPGFREALRPLGYDAAPSESPAAMAAMIASETPRWRRLVEVSGARVD</sequence>
<evidence type="ECO:0000313" key="4">
    <source>
        <dbReference type="EMBL" id="NKE15320.1"/>
    </source>
</evidence>
<dbReference type="PANTHER" id="PTHR42928:SF5">
    <property type="entry name" value="BLR1237 PROTEIN"/>
    <property type="match status" value="1"/>
</dbReference>
<dbReference type="PIRSF" id="PIRSF017082">
    <property type="entry name" value="YflP"/>
    <property type="match status" value="1"/>
</dbReference>
<reference evidence="3" key="1">
    <citation type="submission" date="2020-01" db="EMBL/GenBank/DDBJ databases">
        <authorList>
            <person name="Rat A."/>
        </authorList>
    </citation>
    <scope>NUCLEOTIDE SEQUENCE</scope>
    <source>
        <strain evidence="3">LMG 31161</strain>
    </source>
</reference>
<dbReference type="Gene3D" id="3.40.190.10">
    <property type="entry name" value="Periplasmic binding protein-like II"/>
    <property type="match status" value="1"/>
</dbReference>
<evidence type="ECO:0000313" key="6">
    <source>
        <dbReference type="Proteomes" id="UP001138708"/>
    </source>
</evidence>
<dbReference type="Proteomes" id="UP000746741">
    <property type="component" value="Unassembled WGS sequence"/>
</dbReference>
<evidence type="ECO:0000256" key="2">
    <source>
        <dbReference type="SAM" id="SignalP"/>
    </source>
</evidence>
<protein>
    <submittedName>
        <fullName evidence="3">Tripartite tricarboxylate transporter substrate binding protein</fullName>
    </submittedName>
</protein>
<evidence type="ECO:0000313" key="5">
    <source>
        <dbReference type="Proteomes" id="UP000746741"/>
    </source>
</evidence>
<reference evidence="4 5" key="2">
    <citation type="submission" date="2020-02" db="EMBL/GenBank/DDBJ databases">
        <authorList>
            <person name="Sun Q."/>
            <person name="Inoue M."/>
        </authorList>
    </citation>
    <scope>NUCLEOTIDE SEQUENCE [LARGE SCALE GENOMIC DNA]</scope>
    <source>
        <strain evidence="4 5">KCTC 22478</strain>
    </source>
</reference>
<dbReference type="CDD" id="cd07012">
    <property type="entry name" value="PBP2_Bug_TTT"/>
    <property type="match status" value="1"/>
</dbReference>